<sequence>MAKNRNRDRSKPQAGDRGAQSANSPVAEKTAESEDRAFTVQDPPVHSKRQKRFGHN</sequence>
<dbReference type="EMBL" id="JAGIQL010000279">
    <property type="protein sequence ID" value="MBP0462050.1"/>
    <property type="molecule type" value="Genomic_DNA"/>
</dbReference>
<gene>
    <name evidence="2" type="ORF">JFN87_32070</name>
</gene>
<evidence type="ECO:0008006" key="4">
    <source>
        <dbReference type="Google" id="ProtNLM"/>
    </source>
</evidence>
<protein>
    <recommendedName>
        <fullName evidence="4">Small hydrophilic protein</fullName>
    </recommendedName>
</protein>
<feature type="compositionally biased region" description="Basic residues" evidence="1">
    <location>
        <begin position="46"/>
        <end position="56"/>
    </location>
</feature>
<name>A0A940MKZ6_9ACTN</name>
<dbReference type="AlphaFoldDB" id="A0A940MKZ6"/>
<reference evidence="2" key="1">
    <citation type="submission" date="2021-03" db="EMBL/GenBank/DDBJ databases">
        <title>Whole genome sequence of Streptomyces bomunensis MMS17-BM035.</title>
        <authorList>
            <person name="Lee J.H."/>
        </authorList>
    </citation>
    <scope>NUCLEOTIDE SEQUENCE</scope>
    <source>
        <strain evidence="2">MMS17-BM035</strain>
    </source>
</reference>
<evidence type="ECO:0000313" key="2">
    <source>
        <dbReference type="EMBL" id="MBP0462050.1"/>
    </source>
</evidence>
<dbReference type="Proteomes" id="UP000670475">
    <property type="component" value="Unassembled WGS sequence"/>
</dbReference>
<feature type="compositionally biased region" description="Basic and acidic residues" evidence="1">
    <location>
        <begin position="1"/>
        <end position="11"/>
    </location>
</feature>
<evidence type="ECO:0000313" key="3">
    <source>
        <dbReference type="Proteomes" id="UP000670475"/>
    </source>
</evidence>
<keyword evidence="3" id="KW-1185">Reference proteome</keyword>
<comment type="caution">
    <text evidence="2">The sequence shown here is derived from an EMBL/GenBank/DDBJ whole genome shotgun (WGS) entry which is preliminary data.</text>
</comment>
<proteinExistence type="predicted"/>
<dbReference type="RefSeq" id="WP_209345866.1">
    <property type="nucleotide sequence ID" value="NZ_JAGIQL010000279.1"/>
</dbReference>
<organism evidence="2 3">
    <name type="scientific">Streptomyces montanisoli</name>
    <dbReference type="NCBI Taxonomy" id="2798581"/>
    <lineage>
        <taxon>Bacteria</taxon>
        <taxon>Bacillati</taxon>
        <taxon>Actinomycetota</taxon>
        <taxon>Actinomycetes</taxon>
        <taxon>Kitasatosporales</taxon>
        <taxon>Streptomycetaceae</taxon>
        <taxon>Streptomyces</taxon>
    </lineage>
</organism>
<evidence type="ECO:0000256" key="1">
    <source>
        <dbReference type="SAM" id="MobiDB-lite"/>
    </source>
</evidence>
<feature type="region of interest" description="Disordered" evidence="1">
    <location>
        <begin position="1"/>
        <end position="56"/>
    </location>
</feature>
<accession>A0A940MKZ6</accession>